<dbReference type="InterPro" id="IPR036638">
    <property type="entry name" value="HLH_DNA-bd_sf"/>
</dbReference>
<dbReference type="GO" id="GO:0000981">
    <property type="term" value="F:DNA-binding transcription factor activity, RNA polymerase II-specific"/>
    <property type="evidence" value="ECO:0007669"/>
    <property type="project" value="TreeGrafter"/>
</dbReference>
<dbReference type="Gene3D" id="4.10.280.10">
    <property type="entry name" value="Helix-loop-helix DNA-binding domain"/>
    <property type="match status" value="1"/>
</dbReference>
<dbReference type="GO" id="GO:0046983">
    <property type="term" value="F:protein dimerization activity"/>
    <property type="evidence" value="ECO:0007669"/>
    <property type="project" value="InterPro"/>
</dbReference>
<keyword evidence="1" id="KW-0238">DNA-binding</keyword>
<evidence type="ECO:0000259" key="2">
    <source>
        <dbReference type="SMART" id="SM00353"/>
    </source>
</evidence>
<dbReference type="AlphaFoldDB" id="A0A8K0ECB4"/>
<evidence type="ECO:0000313" key="4">
    <source>
        <dbReference type="Proteomes" id="UP000838412"/>
    </source>
</evidence>
<dbReference type="Proteomes" id="UP000838412">
    <property type="component" value="Chromosome 13"/>
</dbReference>
<name>A0A8K0ECB4_BRALA</name>
<dbReference type="GO" id="GO:0000977">
    <property type="term" value="F:RNA polymerase II transcription regulatory region sequence-specific DNA binding"/>
    <property type="evidence" value="ECO:0007669"/>
    <property type="project" value="TreeGrafter"/>
</dbReference>
<evidence type="ECO:0000313" key="3">
    <source>
        <dbReference type="EMBL" id="CAH1243991.1"/>
    </source>
</evidence>
<accession>A0A8K0ECB4</accession>
<feature type="domain" description="BHLH" evidence="2">
    <location>
        <begin position="22"/>
        <end position="83"/>
    </location>
</feature>
<dbReference type="SUPFAM" id="SSF47459">
    <property type="entry name" value="HLH, helix-loop-helix DNA-binding domain"/>
    <property type="match status" value="1"/>
</dbReference>
<gene>
    <name evidence="3" type="primary">Hypp7189</name>
    <name evidence="3" type="ORF">BLAG_LOCUS6750</name>
</gene>
<keyword evidence="4" id="KW-1185">Reference proteome</keyword>
<reference evidence="3" key="1">
    <citation type="submission" date="2022-01" db="EMBL/GenBank/DDBJ databases">
        <authorList>
            <person name="Braso-Vives M."/>
        </authorList>
    </citation>
    <scope>NUCLEOTIDE SEQUENCE</scope>
</reference>
<evidence type="ECO:0000256" key="1">
    <source>
        <dbReference type="ARBA" id="ARBA00023125"/>
    </source>
</evidence>
<dbReference type="InterPro" id="IPR011598">
    <property type="entry name" value="bHLH_dom"/>
</dbReference>
<dbReference type="PANTHER" id="PTHR23349:SF108">
    <property type="entry name" value="BHLH DOMAIN-CONTAINING PROTEIN"/>
    <property type="match status" value="1"/>
</dbReference>
<dbReference type="OrthoDB" id="6241467at2759"/>
<dbReference type="InterPro" id="IPR050283">
    <property type="entry name" value="E-box_TF_Regulators"/>
</dbReference>
<protein>
    <submittedName>
        <fullName evidence="3">Hypp7189 protein</fullName>
    </submittedName>
</protein>
<dbReference type="GO" id="GO:0032502">
    <property type="term" value="P:developmental process"/>
    <property type="evidence" value="ECO:0007669"/>
    <property type="project" value="TreeGrafter"/>
</dbReference>
<dbReference type="PANTHER" id="PTHR23349">
    <property type="entry name" value="BASIC HELIX-LOOP-HELIX TRANSCRIPTION FACTOR, TWIST"/>
    <property type="match status" value="1"/>
</dbReference>
<dbReference type="EMBL" id="OV696698">
    <property type="protein sequence ID" value="CAH1243991.1"/>
    <property type="molecule type" value="Genomic_DNA"/>
</dbReference>
<dbReference type="Pfam" id="PF00010">
    <property type="entry name" value="HLH"/>
    <property type="match status" value="1"/>
</dbReference>
<organism evidence="3 4">
    <name type="scientific">Branchiostoma lanceolatum</name>
    <name type="common">Common lancelet</name>
    <name type="synonym">Amphioxus lanceolatum</name>
    <dbReference type="NCBI Taxonomy" id="7740"/>
    <lineage>
        <taxon>Eukaryota</taxon>
        <taxon>Metazoa</taxon>
        <taxon>Chordata</taxon>
        <taxon>Cephalochordata</taxon>
        <taxon>Leptocardii</taxon>
        <taxon>Amphioxiformes</taxon>
        <taxon>Branchiostomatidae</taxon>
        <taxon>Branchiostoma</taxon>
    </lineage>
</organism>
<dbReference type="SMART" id="SM00353">
    <property type="entry name" value="HLH"/>
    <property type="match status" value="1"/>
</dbReference>
<sequence>MPQHSYYGEGQLLGWSNKTYKRRRERQRVAELNDALSRLKQLVPSVRELPFPNRGRGHDRLTKVGILRAAVGYIRHMQETLRTDVSEAVLKEGRTHGGDLVSLSGLCDNHGLESTHCDRSSPPAKLTQTSAELTLPDWRVSSTTPN</sequence>
<proteinExistence type="predicted"/>